<keyword evidence="5" id="KW-0443">Lipid metabolism</keyword>
<organism evidence="9 10">
    <name type="scientific">Zophobas morio</name>
    <dbReference type="NCBI Taxonomy" id="2755281"/>
    <lineage>
        <taxon>Eukaryota</taxon>
        <taxon>Metazoa</taxon>
        <taxon>Ecdysozoa</taxon>
        <taxon>Arthropoda</taxon>
        <taxon>Hexapoda</taxon>
        <taxon>Insecta</taxon>
        <taxon>Pterygota</taxon>
        <taxon>Neoptera</taxon>
        <taxon>Endopterygota</taxon>
        <taxon>Coleoptera</taxon>
        <taxon>Polyphaga</taxon>
        <taxon>Cucujiformia</taxon>
        <taxon>Tenebrionidae</taxon>
        <taxon>Zophobas</taxon>
    </lineage>
</organism>
<evidence type="ECO:0000256" key="6">
    <source>
        <dbReference type="ARBA" id="ARBA00023180"/>
    </source>
</evidence>
<evidence type="ECO:0000256" key="2">
    <source>
        <dbReference type="ARBA" id="ARBA00022729"/>
    </source>
</evidence>
<evidence type="ECO:0000256" key="7">
    <source>
        <dbReference type="PROSITE-ProRule" id="PRU00047"/>
    </source>
</evidence>
<reference evidence="9" key="1">
    <citation type="journal article" date="2023" name="G3 (Bethesda)">
        <title>Whole genome assemblies of Zophobas morio and Tenebrio molitor.</title>
        <authorList>
            <person name="Kaur S."/>
            <person name="Stinson S.A."/>
            <person name="diCenzo G.C."/>
        </authorList>
    </citation>
    <scope>NUCLEOTIDE SEQUENCE</scope>
    <source>
        <strain evidence="9">QUZm001</strain>
    </source>
</reference>
<evidence type="ECO:0000256" key="5">
    <source>
        <dbReference type="ARBA" id="ARBA00023098"/>
    </source>
</evidence>
<dbReference type="GO" id="GO:0008270">
    <property type="term" value="F:zinc ion binding"/>
    <property type="evidence" value="ECO:0007669"/>
    <property type="project" value="UniProtKB-KW"/>
</dbReference>
<keyword evidence="3" id="KW-0378">Hydrolase</keyword>
<accession>A0AA38I3A0</accession>
<keyword evidence="7" id="KW-0862">Zinc</keyword>
<comment type="similarity">
    <text evidence="1">Belongs to the AB hydrolase superfamily. Lipase family.</text>
</comment>
<dbReference type="AlphaFoldDB" id="A0AA38I3A0"/>
<dbReference type="Proteomes" id="UP001168821">
    <property type="component" value="Unassembled WGS sequence"/>
</dbReference>
<keyword evidence="7" id="KW-0479">Metal-binding</keyword>
<evidence type="ECO:0000259" key="8">
    <source>
        <dbReference type="PROSITE" id="PS50158"/>
    </source>
</evidence>
<proteinExistence type="inferred from homology"/>
<name>A0AA38I3A0_9CUCU</name>
<dbReference type="SUPFAM" id="SSF53474">
    <property type="entry name" value="alpha/beta-Hydrolases"/>
    <property type="match status" value="1"/>
</dbReference>
<keyword evidence="7" id="KW-0863">Zinc-finger</keyword>
<dbReference type="PANTHER" id="PTHR11005">
    <property type="entry name" value="LYSOSOMAL ACID LIPASE-RELATED"/>
    <property type="match status" value="1"/>
</dbReference>
<dbReference type="PROSITE" id="PS50158">
    <property type="entry name" value="ZF_CCHC"/>
    <property type="match status" value="1"/>
</dbReference>
<evidence type="ECO:0000256" key="3">
    <source>
        <dbReference type="ARBA" id="ARBA00022801"/>
    </source>
</evidence>
<gene>
    <name evidence="9" type="ORF">Zmor_023492</name>
</gene>
<feature type="domain" description="CCHC-type" evidence="8">
    <location>
        <begin position="244"/>
        <end position="259"/>
    </location>
</feature>
<sequence>MPREEKMEETVTQRVKEIELSLRACLFLESSRVGKVVIDQVLGFWGKMETIALEIAVENSFMKGRIKELESTDRKTYAGVVGGARSGQNNKEVPRRKETYSVIVKSKHPEEDGEKIREKVNKMDVDVKVENVRRNRSGGLIIETRSKEEIEMIKQVVKTNPNWSTEDMKRRGFRIMLYDVPVEMGIYRKNFVGKMAEEQFGDSVRIVGKRIGQAGTDQGSIFGPGYMYAGWHSFKWKNWVDVLRCYNCYGYGHAASDCKIRNKGIGVCMRENDIRVAVDAVQIRVEGQNSGVCVIIDYELGSMCVVSSVDCMMRKEAVVNGQDGLGKRKDGLREEMYERLMGFAETLLFRVLADKENAHLTTPQILTKYGYPNEVHHVTTSDGYILALHRILPTNNTTSSGKVVLVLHGLFVESSSFVCTGVEHGLGFILADEGYDVWLGNVRGTPYSRNHTTLNPNRDPKFWDFTFHEMGTIDLPTMVDHVLKVTYQKGLYYVGYSQGSTIFFVMMATQPKYNDKIKVHVSMAPAAYLGHMKNVPIRTIAHWNNFIFFWLKVLKINEIPPKFLVLIKSGVCFFSPRFCNLVFMAIFGYKPHQVNSDTLTSFLGHFPLPISRKQTQHFLQSVKSGYFRRYDYGKKKNEEVYGFLTPPAYDLSLVTVKCHLFYSRDDLAVSEVDAVRVCKELGNACGSNNLVNDTTVKHLDWLIGIRIKELVYSKLLNIMAGY</sequence>
<dbReference type="Gene3D" id="3.40.50.1820">
    <property type="entry name" value="alpha/beta hydrolase"/>
    <property type="match status" value="1"/>
</dbReference>
<dbReference type="Pfam" id="PF04083">
    <property type="entry name" value="Abhydro_lipase"/>
    <property type="match status" value="1"/>
</dbReference>
<dbReference type="InterPro" id="IPR006693">
    <property type="entry name" value="AB_hydrolase_lipase"/>
</dbReference>
<keyword evidence="2" id="KW-0732">Signal</keyword>
<dbReference type="EMBL" id="JALNTZ010000007">
    <property type="protein sequence ID" value="KAJ3645869.1"/>
    <property type="molecule type" value="Genomic_DNA"/>
</dbReference>
<evidence type="ECO:0000313" key="9">
    <source>
        <dbReference type="EMBL" id="KAJ3645869.1"/>
    </source>
</evidence>
<dbReference type="GO" id="GO:0003676">
    <property type="term" value="F:nucleic acid binding"/>
    <property type="evidence" value="ECO:0007669"/>
    <property type="project" value="InterPro"/>
</dbReference>
<evidence type="ECO:0000256" key="4">
    <source>
        <dbReference type="ARBA" id="ARBA00022963"/>
    </source>
</evidence>
<dbReference type="GO" id="GO:0016787">
    <property type="term" value="F:hydrolase activity"/>
    <property type="evidence" value="ECO:0007669"/>
    <property type="project" value="UniProtKB-KW"/>
</dbReference>
<dbReference type="GO" id="GO:0016042">
    <property type="term" value="P:lipid catabolic process"/>
    <property type="evidence" value="ECO:0007669"/>
    <property type="project" value="UniProtKB-KW"/>
</dbReference>
<evidence type="ECO:0000313" key="10">
    <source>
        <dbReference type="Proteomes" id="UP001168821"/>
    </source>
</evidence>
<keyword evidence="10" id="KW-1185">Reference proteome</keyword>
<comment type="caution">
    <text evidence="9">The sequence shown here is derived from an EMBL/GenBank/DDBJ whole genome shotgun (WGS) entry which is preliminary data.</text>
</comment>
<keyword evidence="6" id="KW-0325">Glycoprotein</keyword>
<protein>
    <recommendedName>
        <fullName evidence="8">CCHC-type domain-containing protein</fullName>
    </recommendedName>
</protein>
<dbReference type="InterPro" id="IPR001878">
    <property type="entry name" value="Znf_CCHC"/>
</dbReference>
<keyword evidence="4" id="KW-0442">Lipid degradation</keyword>
<dbReference type="FunFam" id="3.40.50.1820:FF:000057">
    <property type="entry name" value="Lipase"/>
    <property type="match status" value="1"/>
</dbReference>
<evidence type="ECO:0000256" key="1">
    <source>
        <dbReference type="ARBA" id="ARBA00010701"/>
    </source>
</evidence>
<dbReference type="InterPro" id="IPR029058">
    <property type="entry name" value="AB_hydrolase_fold"/>
</dbReference>